<organism evidence="1 2">
    <name type="scientific">Gonapodya prolifera (strain JEL478)</name>
    <name type="common">Monoblepharis prolifera</name>
    <dbReference type="NCBI Taxonomy" id="1344416"/>
    <lineage>
        <taxon>Eukaryota</taxon>
        <taxon>Fungi</taxon>
        <taxon>Fungi incertae sedis</taxon>
        <taxon>Chytridiomycota</taxon>
        <taxon>Chytridiomycota incertae sedis</taxon>
        <taxon>Monoblepharidomycetes</taxon>
        <taxon>Monoblepharidales</taxon>
        <taxon>Gonapodyaceae</taxon>
        <taxon>Gonapodya</taxon>
    </lineage>
</organism>
<evidence type="ECO:0000313" key="1">
    <source>
        <dbReference type="EMBL" id="KXS13019.1"/>
    </source>
</evidence>
<sequence>MDSSAQTDLPVVLRAHVNSTMVGVELRGVEDDLDKVESMRAVLHQATMFPERTHPWNNSLGFECRATLSITKGHLFKADCGHLFCSAPTCSAILTCPLQTCRRAIHTRKPVISYNDPDDYQ</sequence>
<gene>
    <name evidence="1" type="ORF">M427DRAFT_384424</name>
</gene>
<keyword evidence="2" id="KW-1185">Reference proteome</keyword>
<proteinExistence type="predicted"/>
<evidence type="ECO:0000313" key="2">
    <source>
        <dbReference type="Proteomes" id="UP000070544"/>
    </source>
</evidence>
<name>A0A139A8J2_GONPJ</name>
<accession>A0A139A8J2</accession>
<dbReference type="AlphaFoldDB" id="A0A139A8J2"/>
<protein>
    <submittedName>
        <fullName evidence="1">Uncharacterized protein</fullName>
    </submittedName>
</protein>
<reference evidence="1 2" key="1">
    <citation type="journal article" date="2015" name="Genome Biol. Evol.">
        <title>Phylogenomic analyses indicate that early fungi evolved digesting cell walls of algal ancestors of land plants.</title>
        <authorList>
            <person name="Chang Y."/>
            <person name="Wang S."/>
            <person name="Sekimoto S."/>
            <person name="Aerts A.L."/>
            <person name="Choi C."/>
            <person name="Clum A."/>
            <person name="LaButti K.M."/>
            <person name="Lindquist E.A."/>
            <person name="Yee Ngan C."/>
            <person name="Ohm R.A."/>
            <person name="Salamov A.A."/>
            <person name="Grigoriev I.V."/>
            <person name="Spatafora J.W."/>
            <person name="Berbee M.L."/>
        </authorList>
    </citation>
    <scope>NUCLEOTIDE SEQUENCE [LARGE SCALE GENOMIC DNA]</scope>
    <source>
        <strain evidence="1 2">JEL478</strain>
    </source>
</reference>
<dbReference type="Proteomes" id="UP000070544">
    <property type="component" value="Unassembled WGS sequence"/>
</dbReference>
<dbReference type="EMBL" id="KQ965782">
    <property type="protein sequence ID" value="KXS13019.1"/>
    <property type="molecule type" value="Genomic_DNA"/>
</dbReference>